<keyword evidence="2" id="KW-1185">Reference proteome</keyword>
<dbReference type="AlphaFoldDB" id="A0A1C0AI75"/>
<dbReference type="InterPro" id="IPR003593">
    <property type="entry name" value="AAA+_ATPase"/>
</dbReference>
<dbReference type="SUPFAM" id="SSF52540">
    <property type="entry name" value="P-loop containing nucleoside triphosphate hydrolases"/>
    <property type="match status" value="1"/>
</dbReference>
<organism evidence="1 2">
    <name type="scientific">Tessaracoccus lapidicaptus</name>
    <dbReference type="NCBI Taxonomy" id="1427523"/>
    <lineage>
        <taxon>Bacteria</taxon>
        <taxon>Bacillati</taxon>
        <taxon>Actinomycetota</taxon>
        <taxon>Actinomycetes</taxon>
        <taxon>Propionibacteriales</taxon>
        <taxon>Propionibacteriaceae</taxon>
        <taxon>Tessaracoccus</taxon>
    </lineage>
</organism>
<dbReference type="CDD" id="cd03230">
    <property type="entry name" value="ABC_DR_subfamily_A"/>
    <property type="match status" value="1"/>
</dbReference>
<reference evidence="2" key="1">
    <citation type="submission" date="2016-07" db="EMBL/GenBank/DDBJ databases">
        <authorList>
            <person name="Florea S."/>
            <person name="Webb J.S."/>
            <person name="Jaromczyk J."/>
            <person name="Schardl C.L."/>
        </authorList>
    </citation>
    <scope>NUCLEOTIDE SEQUENCE [LARGE SCALE GENOMIC DNA]</scope>
    <source>
        <strain evidence="2">IPBSL-7</strain>
    </source>
</reference>
<dbReference type="PANTHER" id="PTHR42939">
    <property type="entry name" value="ABC TRANSPORTER ATP-BINDING PROTEIN ALBC-RELATED"/>
    <property type="match status" value="1"/>
</dbReference>
<dbReference type="InterPro" id="IPR051782">
    <property type="entry name" value="ABC_Transporter_VariousFunc"/>
</dbReference>
<accession>A0A1C0AI75</accession>
<evidence type="ECO:0000313" key="2">
    <source>
        <dbReference type="Proteomes" id="UP000093501"/>
    </source>
</evidence>
<proteinExistence type="predicted"/>
<dbReference type="PROSITE" id="PS50893">
    <property type="entry name" value="ABC_TRANSPORTER_2"/>
    <property type="match status" value="1"/>
</dbReference>
<dbReference type="RefSeq" id="WP_068752533.1">
    <property type="nucleotide sequence ID" value="NZ_LR214441.1"/>
</dbReference>
<dbReference type="EMBL" id="MBQD01000025">
    <property type="protein sequence ID" value="OCL31756.1"/>
    <property type="molecule type" value="Genomic_DNA"/>
</dbReference>
<dbReference type="GO" id="GO:0016887">
    <property type="term" value="F:ATP hydrolysis activity"/>
    <property type="evidence" value="ECO:0007669"/>
    <property type="project" value="InterPro"/>
</dbReference>
<comment type="caution">
    <text evidence="1">The sequence shown here is derived from an EMBL/GenBank/DDBJ whole genome shotgun (WGS) entry which is preliminary data.</text>
</comment>
<dbReference type="Gene3D" id="3.40.50.300">
    <property type="entry name" value="P-loop containing nucleotide triphosphate hydrolases"/>
    <property type="match status" value="1"/>
</dbReference>
<dbReference type="Proteomes" id="UP000093501">
    <property type="component" value="Unassembled WGS sequence"/>
</dbReference>
<evidence type="ECO:0000313" key="1">
    <source>
        <dbReference type="EMBL" id="OCL31756.1"/>
    </source>
</evidence>
<dbReference type="InterPro" id="IPR027417">
    <property type="entry name" value="P-loop_NTPase"/>
</dbReference>
<dbReference type="GO" id="GO:0005524">
    <property type="term" value="F:ATP binding"/>
    <property type="evidence" value="ECO:0007669"/>
    <property type="project" value="InterPro"/>
</dbReference>
<dbReference type="PANTHER" id="PTHR42939:SF1">
    <property type="entry name" value="ABC TRANSPORTER ATP-BINDING PROTEIN ALBC-RELATED"/>
    <property type="match status" value="1"/>
</dbReference>
<sequence length="242" mass="26749">MNLSHVLQVSGVSYAYGGGPRVLHDVSLHVGRGEIVGLVGPNGSGKSTLITLIFDLLKLRTGSITIDGAPHRLRSGRQQAQYLSSNDHLPEFLRAAEYLDLLAGLYGSRVDRAAAAALFDRYGMKGRLPHLMEDFSHGMRKKTQLISAFLNRRPLTVIDETLNGIDIEALYLVERELLRMRSEGLGVLLCSHDFSMLERVADRIVFLDFGHVISDVTLDDLRASGRDVAALVMSHLDERTLQ</sequence>
<name>A0A1C0AI75_9ACTN</name>
<dbReference type="Pfam" id="PF00005">
    <property type="entry name" value="ABC_tran"/>
    <property type="match status" value="1"/>
</dbReference>
<dbReference type="InterPro" id="IPR003439">
    <property type="entry name" value="ABC_transporter-like_ATP-bd"/>
</dbReference>
<protein>
    <submittedName>
        <fullName evidence="1">Uncharacterized protein</fullName>
    </submittedName>
</protein>
<gene>
    <name evidence="1" type="ORF">BCR15_09025</name>
</gene>
<dbReference type="SMART" id="SM00382">
    <property type="entry name" value="AAA"/>
    <property type="match status" value="1"/>
</dbReference>